<sequence length="1105" mass="120824">MKLLVAALVTLSAFHYSHARREGDTVPEYTIDDCNGWIEDANSYDADASGGLNQEEYYNWLVGSGLISADASFEEIALPLKVSFLGLACECQALGYGEDCCTGADAEFPISDINGSDITATAAEIKGYMCDNLATTVLASLPPTPSPTVDAAETLSVSIVGSVLDYSSFDYSGILDGSSKPTYYDAAEINANEGDNNVIAELTEGYQLLADELMSGMRRSLRASNARRLQTLNTVTAADVADCPADLVYAPEGALCLNFTFDIDTSALSEEDAATFADQLETAINDGELYDKVKYIYPDTLISGLGSPGSGIDYTVPSNATSTEAPPVDESSKETTTTAEASSSDGLGTTAIVFIVIGVLAVPLIIAGLLKGRSTSEPEVAKTRELPSGDGEDDDVYYDGPSDMKASRGVGSSLAAMGAAGSAAALIGTMSSSEIEEEIRRLVDETNAPKSADELLAAYAGREAELLKNLRKLKVKTDKEAAMIAEIRTLAEETNASKTADEMLELYKGREQELLNNLRKLYAQKQPEIEAKKMRAEIITLVEELNIPKSPDEMLAAYEGREQELLKNLRKMKAKEDTKAEIEALVVETGAPKSAEELLASYAGREEQLLKNLRKMKAKQVNDAEIKAEVEALVDELNIPKTADDMLASYAGREDELLKNLRKMKAKEDVKAEVKTLASELGVPKSADEMLASYAGREEELLKNLRKLKVQKATVAEMKAEIEILVSELDVPKTADEMMASYIGREAELLRNLRKMKAKEDVKAEVRTLTDELGVPKTADEMLASYAGREEELLKNLKKMKANNERVAGIKGEVEVLVKELEVPKTADEMMASYAGREEVLLKNLKKMKAKQEQDASIKAEVEELVKELGVPKTADEMLASYAGREAELLRNLKKMMNNKEKTDKIKAEVEILVKDLDIPKSADEMLASYVGREEVLLKNLQRLKEKQDKDANIRKEIEILVKELGVPKTADELLASYAGREEELFRNLKKMMNTKEKNDKIKAEVESIAAELDLPKSAEEMLSSFAGREEELLKNLRKMKEKKTGQAATGSVDAQVRAEVEELVQATNTVKSADELLAAYEGREQELISHLKKLKASNRDLQSL</sequence>
<reference evidence="3 4" key="1">
    <citation type="submission" date="2024-10" db="EMBL/GenBank/DDBJ databases">
        <title>Updated reference genomes for cyclostephanoid diatoms.</title>
        <authorList>
            <person name="Roberts W.R."/>
            <person name="Alverson A.J."/>
        </authorList>
    </citation>
    <scope>NUCLEOTIDE SEQUENCE [LARGE SCALE GENOMIC DNA]</scope>
    <source>
        <strain evidence="3 4">AJA232-27</strain>
    </source>
</reference>
<organism evidence="3 4">
    <name type="scientific">Discostella pseudostelligera</name>
    <dbReference type="NCBI Taxonomy" id="259834"/>
    <lineage>
        <taxon>Eukaryota</taxon>
        <taxon>Sar</taxon>
        <taxon>Stramenopiles</taxon>
        <taxon>Ochrophyta</taxon>
        <taxon>Bacillariophyta</taxon>
        <taxon>Coscinodiscophyceae</taxon>
        <taxon>Thalassiosirophycidae</taxon>
        <taxon>Stephanodiscales</taxon>
        <taxon>Stephanodiscaceae</taxon>
        <taxon>Discostella</taxon>
    </lineage>
</organism>
<evidence type="ECO:0000313" key="3">
    <source>
        <dbReference type="EMBL" id="KAL3763208.1"/>
    </source>
</evidence>
<name>A0ABD3MK29_9STRA</name>
<feature type="signal peptide" evidence="2">
    <location>
        <begin position="1"/>
        <end position="19"/>
    </location>
</feature>
<evidence type="ECO:0000256" key="1">
    <source>
        <dbReference type="SAM" id="MobiDB-lite"/>
    </source>
</evidence>
<feature type="region of interest" description="Disordered" evidence="1">
    <location>
        <begin position="376"/>
        <end position="403"/>
    </location>
</feature>
<feature type="region of interest" description="Disordered" evidence="1">
    <location>
        <begin position="315"/>
        <end position="344"/>
    </location>
</feature>
<feature type="compositionally biased region" description="Low complexity" evidence="1">
    <location>
        <begin position="334"/>
        <end position="344"/>
    </location>
</feature>
<gene>
    <name evidence="3" type="ORF">ACHAWU_008117</name>
</gene>
<dbReference type="EMBL" id="JALLBG020000125">
    <property type="protein sequence ID" value="KAL3763208.1"/>
    <property type="molecule type" value="Genomic_DNA"/>
</dbReference>
<comment type="caution">
    <text evidence="3">The sequence shown here is derived from an EMBL/GenBank/DDBJ whole genome shotgun (WGS) entry which is preliminary data.</text>
</comment>
<feature type="compositionally biased region" description="Basic and acidic residues" evidence="1">
    <location>
        <begin position="376"/>
        <end position="387"/>
    </location>
</feature>
<keyword evidence="4" id="KW-1185">Reference proteome</keyword>
<dbReference type="AlphaFoldDB" id="A0ABD3MK29"/>
<feature type="chain" id="PRO_5044826020" evidence="2">
    <location>
        <begin position="20"/>
        <end position="1105"/>
    </location>
</feature>
<evidence type="ECO:0000313" key="4">
    <source>
        <dbReference type="Proteomes" id="UP001530293"/>
    </source>
</evidence>
<evidence type="ECO:0000256" key="2">
    <source>
        <dbReference type="SAM" id="SignalP"/>
    </source>
</evidence>
<protein>
    <submittedName>
        <fullName evidence="3">Uncharacterized protein</fullName>
    </submittedName>
</protein>
<accession>A0ABD3MK29</accession>
<proteinExistence type="predicted"/>
<dbReference type="Proteomes" id="UP001530293">
    <property type="component" value="Unassembled WGS sequence"/>
</dbReference>
<keyword evidence="2" id="KW-0732">Signal</keyword>